<sequence length="124" mass="13508">MLSSPIKELALGFKLTIIPWETVLQLLTNQTNYASWANPTAEAGSPKFVVSNPESVWVDGYTATHPKLVAKYEPDEIIEFKPIPDIMKKRPEFAKFSATGDVKTLQLAGLNSPGAPSSEVAFTA</sequence>
<dbReference type="InParanoid" id="A0A0C3FRD3"/>
<gene>
    <name evidence="1" type="ORF">PILCRDRAFT_8092</name>
</gene>
<reference evidence="2" key="2">
    <citation type="submission" date="2015-01" db="EMBL/GenBank/DDBJ databases">
        <title>Evolutionary Origins and Diversification of the Mycorrhizal Mutualists.</title>
        <authorList>
            <consortium name="DOE Joint Genome Institute"/>
            <consortium name="Mycorrhizal Genomics Consortium"/>
            <person name="Kohler A."/>
            <person name="Kuo A."/>
            <person name="Nagy L.G."/>
            <person name="Floudas D."/>
            <person name="Copeland A."/>
            <person name="Barry K.W."/>
            <person name="Cichocki N."/>
            <person name="Veneault-Fourrey C."/>
            <person name="LaButti K."/>
            <person name="Lindquist E.A."/>
            <person name="Lipzen A."/>
            <person name="Lundell T."/>
            <person name="Morin E."/>
            <person name="Murat C."/>
            <person name="Riley R."/>
            <person name="Ohm R."/>
            <person name="Sun H."/>
            <person name="Tunlid A."/>
            <person name="Henrissat B."/>
            <person name="Grigoriev I.V."/>
            <person name="Hibbett D.S."/>
            <person name="Martin F."/>
        </authorList>
    </citation>
    <scope>NUCLEOTIDE SEQUENCE [LARGE SCALE GENOMIC DNA]</scope>
    <source>
        <strain evidence="2">F 1598</strain>
    </source>
</reference>
<reference evidence="1 2" key="1">
    <citation type="submission" date="2014-04" db="EMBL/GenBank/DDBJ databases">
        <authorList>
            <consortium name="DOE Joint Genome Institute"/>
            <person name="Kuo A."/>
            <person name="Tarkka M."/>
            <person name="Buscot F."/>
            <person name="Kohler A."/>
            <person name="Nagy L.G."/>
            <person name="Floudas D."/>
            <person name="Copeland A."/>
            <person name="Barry K.W."/>
            <person name="Cichocki N."/>
            <person name="Veneault-Fourrey C."/>
            <person name="LaButti K."/>
            <person name="Lindquist E.A."/>
            <person name="Lipzen A."/>
            <person name="Lundell T."/>
            <person name="Morin E."/>
            <person name="Murat C."/>
            <person name="Sun H."/>
            <person name="Tunlid A."/>
            <person name="Henrissat B."/>
            <person name="Grigoriev I.V."/>
            <person name="Hibbett D.S."/>
            <person name="Martin F."/>
            <person name="Nordberg H.P."/>
            <person name="Cantor M.N."/>
            <person name="Hua S.X."/>
        </authorList>
    </citation>
    <scope>NUCLEOTIDE SEQUENCE [LARGE SCALE GENOMIC DNA]</scope>
    <source>
        <strain evidence="1 2">F 1598</strain>
    </source>
</reference>
<keyword evidence="2" id="KW-1185">Reference proteome</keyword>
<organism evidence="1 2">
    <name type="scientific">Piloderma croceum (strain F 1598)</name>
    <dbReference type="NCBI Taxonomy" id="765440"/>
    <lineage>
        <taxon>Eukaryota</taxon>
        <taxon>Fungi</taxon>
        <taxon>Dikarya</taxon>
        <taxon>Basidiomycota</taxon>
        <taxon>Agaricomycotina</taxon>
        <taxon>Agaricomycetes</taxon>
        <taxon>Agaricomycetidae</taxon>
        <taxon>Atheliales</taxon>
        <taxon>Atheliaceae</taxon>
        <taxon>Piloderma</taxon>
    </lineage>
</organism>
<accession>A0A0C3FRD3</accession>
<dbReference type="HOGENOM" id="CLU_2004778_0_0_1"/>
<dbReference type="AlphaFoldDB" id="A0A0C3FRD3"/>
<proteinExistence type="predicted"/>
<dbReference type="Proteomes" id="UP000054166">
    <property type="component" value="Unassembled WGS sequence"/>
</dbReference>
<evidence type="ECO:0000313" key="2">
    <source>
        <dbReference type="Proteomes" id="UP000054166"/>
    </source>
</evidence>
<dbReference type="EMBL" id="KN832995">
    <property type="protein sequence ID" value="KIM82279.1"/>
    <property type="molecule type" value="Genomic_DNA"/>
</dbReference>
<name>A0A0C3FRD3_PILCF</name>
<protein>
    <submittedName>
        <fullName evidence="1">Uncharacterized protein</fullName>
    </submittedName>
</protein>
<evidence type="ECO:0000313" key="1">
    <source>
        <dbReference type="EMBL" id="KIM82279.1"/>
    </source>
</evidence>